<reference evidence="4 5" key="1">
    <citation type="submission" date="2021-06" db="EMBL/GenBank/DDBJ databases">
        <title>Description of novel taxa of the family Lachnospiraceae.</title>
        <authorList>
            <person name="Chaplin A.V."/>
            <person name="Sokolova S.R."/>
            <person name="Pikina A.P."/>
            <person name="Korzhanova M."/>
            <person name="Belova V."/>
            <person name="Korostin D."/>
            <person name="Efimov B.A."/>
        </authorList>
    </citation>
    <scope>NUCLEOTIDE SEQUENCE [LARGE SCALE GENOMIC DNA]</scope>
    <source>
        <strain evidence="4 5">ASD4241</strain>
    </source>
</reference>
<proteinExistence type="predicted"/>
<evidence type="ECO:0000259" key="3">
    <source>
        <dbReference type="PROSITE" id="PS50893"/>
    </source>
</evidence>
<comment type="caution">
    <text evidence="4">The sequence shown here is derived from an EMBL/GenBank/DDBJ whole genome shotgun (WGS) entry which is preliminary data.</text>
</comment>
<accession>A0ABS6KEC9</accession>
<dbReference type="GO" id="GO:0005524">
    <property type="term" value="F:ATP binding"/>
    <property type="evidence" value="ECO:0007669"/>
    <property type="project" value="UniProtKB-KW"/>
</dbReference>
<dbReference type="InterPro" id="IPR003439">
    <property type="entry name" value="ABC_transporter-like_ATP-bd"/>
</dbReference>
<organism evidence="4 5">
    <name type="scientific">Diplocloster modestus</name>
    <dbReference type="NCBI Taxonomy" id="2850322"/>
    <lineage>
        <taxon>Bacteria</taxon>
        <taxon>Bacillati</taxon>
        <taxon>Bacillota</taxon>
        <taxon>Clostridia</taxon>
        <taxon>Lachnospirales</taxon>
        <taxon>Lachnospiraceae</taxon>
        <taxon>Diplocloster</taxon>
    </lineage>
</organism>
<dbReference type="PANTHER" id="PTHR43790">
    <property type="entry name" value="CARBOHYDRATE TRANSPORT ATP-BINDING PROTEIN MG119-RELATED"/>
    <property type="match status" value="1"/>
</dbReference>
<keyword evidence="5" id="KW-1185">Reference proteome</keyword>
<gene>
    <name evidence="4" type="ORF">KTH90_23120</name>
</gene>
<dbReference type="InterPro" id="IPR017871">
    <property type="entry name" value="ABC_transporter-like_CS"/>
</dbReference>
<dbReference type="InterPro" id="IPR050107">
    <property type="entry name" value="ABC_carbohydrate_import_ATPase"/>
</dbReference>
<evidence type="ECO:0000313" key="5">
    <source>
        <dbReference type="Proteomes" id="UP001314681"/>
    </source>
</evidence>
<dbReference type="Gene3D" id="3.40.50.300">
    <property type="entry name" value="P-loop containing nucleotide triphosphate hydrolases"/>
    <property type="match status" value="2"/>
</dbReference>
<dbReference type="CDD" id="cd03215">
    <property type="entry name" value="ABC_Carb_Monos_II"/>
    <property type="match status" value="1"/>
</dbReference>
<protein>
    <submittedName>
        <fullName evidence="4">Sugar ABC transporter ATP-binding protein</fullName>
    </submittedName>
</protein>
<dbReference type="SUPFAM" id="SSF52540">
    <property type="entry name" value="P-loop containing nucleoside triphosphate hydrolases"/>
    <property type="match status" value="2"/>
</dbReference>
<evidence type="ECO:0000313" key="4">
    <source>
        <dbReference type="EMBL" id="MBU9728886.1"/>
    </source>
</evidence>
<dbReference type="PROSITE" id="PS50893">
    <property type="entry name" value="ABC_TRANSPORTER_2"/>
    <property type="match status" value="2"/>
</dbReference>
<sequence>MEQKILLECHKISKDFGITKALKEVDFNVPAGRVCGLVGENGSGKSTLVAVISGIYQATSGAMEYKGAPWKPRDVMDSQRGGISIIVQEAGTIGTLTVAENIFLGQEGQFRKGFMIDYRKMNAEAQKLIDEVGIEGIRSNMRIMQLNLQQRKMIEIVKAYQYHPDILIVDETTNALSHRERQVLFDLIKRLTAEGRAVIIISHDIEEVMEYCDLITVLKDGEMVTTLKKEDATPRHIKELMVGRDVEEGFYRTDMDGYQEKVALKADNITTMQEIMNLSLELHAGEILGIGGLSDCGMHTLGKALFGEEPVLAGSVTAGIEQTKITDAETAVKNRMAYMSKDRDEESIALSAPVFENIASTGYEVNRGFGFLISRAREKKYVDTQVKGLKIRCYSSSQQVSTLSGGNKQKVVFGKWMAKDFDIIIMDCPTRGVDIGVKAEMYNLMYELKRAGKAILLICEELPELIGMSDRILIMKQGAITKEFLRSKDLSEKEIIDYMI</sequence>
<dbReference type="InterPro" id="IPR003593">
    <property type="entry name" value="AAA+_ATPase"/>
</dbReference>
<dbReference type="SMART" id="SM00382">
    <property type="entry name" value="AAA"/>
    <property type="match status" value="2"/>
</dbReference>
<feature type="domain" description="ABC transporter" evidence="3">
    <location>
        <begin position="7"/>
        <end position="245"/>
    </location>
</feature>
<dbReference type="Pfam" id="PF00005">
    <property type="entry name" value="ABC_tran"/>
    <property type="match status" value="2"/>
</dbReference>
<keyword evidence="2 4" id="KW-0067">ATP-binding</keyword>
<keyword evidence="1" id="KW-0547">Nucleotide-binding</keyword>
<dbReference type="EMBL" id="JAHQCX010000025">
    <property type="protein sequence ID" value="MBU9728886.1"/>
    <property type="molecule type" value="Genomic_DNA"/>
</dbReference>
<dbReference type="Proteomes" id="UP001314681">
    <property type="component" value="Unassembled WGS sequence"/>
</dbReference>
<dbReference type="InterPro" id="IPR027417">
    <property type="entry name" value="P-loop_NTPase"/>
</dbReference>
<dbReference type="PROSITE" id="PS00211">
    <property type="entry name" value="ABC_TRANSPORTER_1"/>
    <property type="match status" value="1"/>
</dbReference>
<name>A0ABS6KEC9_9FIRM</name>
<dbReference type="CDD" id="cd03216">
    <property type="entry name" value="ABC_Carb_Monos_I"/>
    <property type="match status" value="1"/>
</dbReference>
<dbReference type="RefSeq" id="WP_158350974.1">
    <property type="nucleotide sequence ID" value="NZ_JAHQCX010000025.1"/>
</dbReference>
<feature type="domain" description="ABC transporter" evidence="3">
    <location>
        <begin position="258"/>
        <end position="498"/>
    </location>
</feature>
<dbReference type="PANTHER" id="PTHR43790:SF8">
    <property type="entry name" value="SUGAR ABC TRANSPORTER ATP-BINDING PROTEIN"/>
    <property type="match status" value="1"/>
</dbReference>
<evidence type="ECO:0000256" key="2">
    <source>
        <dbReference type="ARBA" id="ARBA00022840"/>
    </source>
</evidence>
<evidence type="ECO:0000256" key="1">
    <source>
        <dbReference type="ARBA" id="ARBA00022741"/>
    </source>
</evidence>